<feature type="binding site" evidence="9">
    <location>
        <begin position="220"/>
        <end position="225"/>
    </location>
    <ligand>
        <name>ATP</name>
        <dbReference type="ChEBI" id="CHEBI:30616"/>
    </ligand>
</feature>
<accession>U2TIK1</accession>
<evidence type="ECO:0000256" key="5">
    <source>
        <dbReference type="ARBA" id="ARBA00022840"/>
    </source>
</evidence>
<evidence type="ECO:0000259" key="10">
    <source>
        <dbReference type="Pfam" id="PF00294"/>
    </source>
</evidence>
<dbReference type="GO" id="GO:0046872">
    <property type="term" value="F:metal ion binding"/>
    <property type="evidence" value="ECO:0007669"/>
    <property type="project" value="UniProtKB-KW"/>
</dbReference>
<evidence type="ECO:0000256" key="3">
    <source>
        <dbReference type="ARBA" id="ARBA00022741"/>
    </source>
</evidence>
<proteinExistence type="inferred from homology"/>
<dbReference type="HAMAP" id="MF_01987">
    <property type="entry name" value="Ribokinase"/>
    <property type="match status" value="1"/>
</dbReference>
<dbReference type="UniPathway" id="UPA00916">
    <property type="reaction ID" value="UER00889"/>
</dbReference>
<dbReference type="eggNOG" id="COG0524">
    <property type="taxonomic scope" value="Bacteria"/>
</dbReference>
<dbReference type="PRINTS" id="PR00990">
    <property type="entry name" value="RIBOKINASE"/>
</dbReference>
<keyword evidence="7 9" id="KW-0630">Potassium</keyword>
<comment type="catalytic activity">
    <reaction evidence="9">
        <text>D-ribose + ATP = D-ribose 5-phosphate + ADP + H(+)</text>
        <dbReference type="Rhea" id="RHEA:13697"/>
        <dbReference type="ChEBI" id="CHEBI:15378"/>
        <dbReference type="ChEBI" id="CHEBI:30616"/>
        <dbReference type="ChEBI" id="CHEBI:47013"/>
        <dbReference type="ChEBI" id="CHEBI:78346"/>
        <dbReference type="ChEBI" id="CHEBI:456216"/>
        <dbReference type="EC" id="2.7.1.15"/>
    </reaction>
</comment>
<dbReference type="Pfam" id="PF00294">
    <property type="entry name" value="PfkB"/>
    <property type="match status" value="1"/>
</dbReference>
<gene>
    <name evidence="9" type="primary">rbsK</name>
    <name evidence="11" type="ORF">HMPREF1316_0872</name>
</gene>
<feature type="binding site" evidence="9">
    <location>
        <position position="291"/>
    </location>
    <ligand>
        <name>K(+)</name>
        <dbReference type="ChEBI" id="CHEBI:29103"/>
    </ligand>
</feature>
<evidence type="ECO:0000256" key="8">
    <source>
        <dbReference type="ARBA" id="ARBA00023277"/>
    </source>
</evidence>
<feature type="active site" description="Proton acceptor" evidence="9">
    <location>
        <position position="252"/>
    </location>
</feature>
<keyword evidence="4 9" id="KW-0418">Kinase</keyword>
<feature type="binding site" evidence="9">
    <location>
        <position position="287"/>
    </location>
    <ligand>
        <name>K(+)</name>
        <dbReference type="ChEBI" id="CHEBI:29103"/>
    </ligand>
</feature>
<dbReference type="GO" id="GO:0004747">
    <property type="term" value="F:ribokinase activity"/>
    <property type="evidence" value="ECO:0007669"/>
    <property type="project" value="UniProtKB-UniRule"/>
</dbReference>
<dbReference type="STRING" id="1125712.HMPREF1316_0872"/>
<feature type="binding site" evidence="9">
    <location>
        <position position="248"/>
    </location>
    <ligand>
        <name>K(+)</name>
        <dbReference type="ChEBI" id="CHEBI:29103"/>
    </ligand>
</feature>
<dbReference type="SUPFAM" id="SSF53613">
    <property type="entry name" value="Ribokinase-like"/>
    <property type="match status" value="1"/>
</dbReference>
<evidence type="ECO:0000313" key="12">
    <source>
        <dbReference type="Proteomes" id="UP000016638"/>
    </source>
</evidence>
<evidence type="ECO:0000313" key="11">
    <source>
        <dbReference type="EMBL" id="ERL06053.1"/>
    </source>
</evidence>
<keyword evidence="6 9" id="KW-0460">Magnesium</keyword>
<keyword evidence="3 9" id="KW-0547">Nucleotide-binding</keyword>
<comment type="pathway">
    <text evidence="9">Carbohydrate metabolism; D-ribose degradation; D-ribose 5-phosphate from beta-D-ribopyranose: step 2/2.</text>
</comment>
<comment type="activity regulation">
    <text evidence="9">Activated by a monovalent cation that binds near, but not in, the active site. The most likely occupant of the site in vivo is potassium. Ion binding induces a conformational change that may alter substrate affinity.</text>
</comment>
<evidence type="ECO:0000256" key="6">
    <source>
        <dbReference type="ARBA" id="ARBA00022842"/>
    </source>
</evidence>
<dbReference type="CDD" id="cd01174">
    <property type="entry name" value="ribokinase"/>
    <property type="match status" value="1"/>
</dbReference>
<keyword evidence="12" id="KW-1185">Reference proteome</keyword>
<organism evidence="11 12">
    <name type="scientific">Olsenella profusa F0195</name>
    <dbReference type="NCBI Taxonomy" id="1125712"/>
    <lineage>
        <taxon>Bacteria</taxon>
        <taxon>Bacillati</taxon>
        <taxon>Actinomycetota</taxon>
        <taxon>Coriobacteriia</taxon>
        <taxon>Coriobacteriales</taxon>
        <taxon>Atopobiaceae</taxon>
        <taxon>Olsenella</taxon>
    </lineage>
</organism>
<dbReference type="PANTHER" id="PTHR10584">
    <property type="entry name" value="SUGAR KINASE"/>
    <property type="match status" value="1"/>
</dbReference>
<dbReference type="InterPro" id="IPR011877">
    <property type="entry name" value="Ribokinase"/>
</dbReference>
<keyword evidence="1 9" id="KW-0808">Transferase</keyword>
<evidence type="ECO:0000256" key="9">
    <source>
        <dbReference type="HAMAP-Rule" id="MF_01987"/>
    </source>
</evidence>
<comment type="cofactor">
    <cofactor evidence="9">
        <name>Mg(2+)</name>
        <dbReference type="ChEBI" id="CHEBI:18420"/>
    </cofactor>
    <text evidence="9">Requires a divalent cation, most likely magnesium in vivo, as an electrophilic catalyst to aid phosphoryl group transfer. It is the chelate of the metal and the nucleotide that is the actual substrate.</text>
</comment>
<keyword evidence="5 9" id="KW-0067">ATP-binding</keyword>
<dbReference type="Gene3D" id="3.40.1190.20">
    <property type="match status" value="1"/>
</dbReference>
<dbReference type="Proteomes" id="UP000016638">
    <property type="component" value="Unassembled WGS sequence"/>
</dbReference>
<keyword evidence="8 9" id="KW-0119">Carbohydrate metabolism</keyword>
<feature type="binding site" evidence="9">
    <location>
        <position position="144"/>
    </location>
    <ligand>
        <name>substrate</name>
    </ligand>
</feature>
<evidence type="ECO:0000256" key="2">
    <source>
        <dbReference type="ARBA" id="ARBA00022723"/>
    </source>
</evidence>
<sequence>MPDKTGGIMRILDFGSLNIDYVYGVDHIVAPGETLASTQRSVFPGGKGLNQAVALARAGARVWQAGMVGPEGGLLLDVCRDAGVDTHLVARSDVATGYTVIQVDAKGQNCILLYGGANRQVDEGYVDQVLAQFSAGDYLVLQNEISCLAYLVDRAGALGMKVILNPSPYDDALRTVDLGKVSLFILNEIEGAQISGGSTDPADVLGRLGEQYPQAEVVLTLGARGSVYQCGGHRYEQGIFEVEVIDTTAAGDTFTGYFVWARSVGKPVQEALALAAKASAMAVSQQGAAPSIPTMEQVRASPLG</sequence>
<keyword evidence="9" id="KW-0963">Cytoplasm</keyword>
<comment type="function">
    <text evidence="9">Catalyzes the phosphorylation of ribose at O-5 in a reaction requiring ATP and magnesium. The resulting D-ribose-5-phosphate can then be used either for sythesis of nucleotides, histidine, and tryptophan, or as a component of the pentose phosphate pathway.</text>
</comment>
<evidence type="ECO:0000256" key="1">
    <source>
        <dbReference type="ARBA" id="ARBA00022679"/>
    </source>
</evidence>
<evidence type="ECO:0000256" key="4">
    <source>
        <dbReference type="ARBA" id="ARBA00022777"/>
    </source>
</evidence>
<feature type="binding site" evidence="9">
    <location>
        <position position="187"/>
    </location>
    <ligand>
        <name>ATP</name>
        <dbReference type="ChEBI" id="CHEBI:30616"/>
    </ligand>
</feature>
<comment type="caution">
    <text evidence="9">Lacks conserved residue(s) required for the propagation of feature annotation.</text>
</comment>
<dbReference type="EC" id="2.7.1.15" evidence="9"/>
<feature type="binding site" evidence="9">
    <location>
        <position position="285"/>
    </location>
    <ligand>
        <name>K(+)</name>
        <dbReference type="ChEBI" id="CHEBI:29103"/>
    </ligand>
</feature>
<dbReference type="GO" id="GO:0019303">
    <property type="term" value="P:D-ribose catabolic process"/>
    <property type="evidence" value="ECO:0007669"/>
    <property type="project" value="UniProtKB-UniRule"/>
</dbReference>
<feature type="binding site" evidence="9">
    <location>
        <position position="246"/>
    </location>
    <ligand>
        <name>K(+)</name>
        <dbReference type="ChEBI" id="CHEBI:29103"/>
    </ligand>
</feature>
<protein>
    <recommendedName>
        <fullName evidence="9">Ribokinase</fullName>
        <shortName evidence="9">RK</shortName>
        <ecNumber evidence="9">2.7.1.15</ecNumber>
    </recommendedName>
</protein>
<keyword evidence="2 9" id="KW-0479">Metal-binding</keyword>
<evidence type="ECO:0000256" key="7">
    <source>
        <dbReference type="ARBA" id="ARBA00022958"/>
    </source>
</evidence>
<feature type="binding site" evidence="9">
    <location>
        <begin position="251"/>
        <end position="252"/>
    </location>
    <ligand>
        <name>ATP</name>
        <dbReference type="ChEBI" id="CHEBI:30616"/>
    </ligand>
</feature>
<dbReference type="EMBL" id="AWEZ01000073">
    <property type="protein sequence ID" value="ERL06053.1"/>
    <property type="molecule type" value="Genomic_DNA"/>
</dbReference>
<dbReference type="AlphaFoldDB" id="U2TIK1"/>
<dbReference type="PANTHER" id="PTHR10584:SF166">
    <property type="entry name" value="RIBOKINASE"/>
    <property type="match status" value="1"/>
</dbReference>
<comment type="similarity">
    <text evidence="9">Belongs to the carbohydrate kinase PfkB family. Ribokinase subfamily.</text>
</comment>
<comment type="caution">
    <text evidence="11">The sequence shown here is derived from an EMBL/GenBank/DDBJ whole genome shotgun (WGS) entry which is preliminary data.</text>
</comment>
<feature type="domain" description="Carbohydrate kinase PfkB" evidence="10">
    <location>
        <begin position="14"/>
        <end position="294"/>
    </location>
</feature>
<name>U2TIK1_9ACTN</name>
<feature type="binding site" evidence="9">
    <location>
        <position position="252"/>
    </location>
    <ligand>
        <name>substrate</name>
    </ligand>
</feature>
<feature type="binding site" evidence="9">
    <location>
        <begin position="46"/>
        <end position="50"/>
    </location>
    <ligand>
        <name>substrate</name>
    </ligand>
</feature>
<dbReference type="InterPro" id="IPR029056">
    <property type="entry name" value="Ribokinase-like"/>
</dbReference>
<dbReference type="GO" id="GO:0005524">
    <property type="term" value="F:ATP binding"/>
    <property type="evidence" value="ECO:0007669"/>
    <property type="project" value="UniProtKB-UniRule"/>
</dbReference>
<dbReference type="GO" id="GO:0005737">
    <property type="term" value="C:cytoplasm"/>
    <property type="evidence" value="ECO:0007669"/>
    <property type="project" value="UniProtKB-SubCell"/>
</dbReference>
<comment type="subunit">
    <text evidence="9">Homodimer.</text>
</comment>
<dbReference type="InterPro" id="IPR011611">
    <property type="entry name" value="PfkB_dom"/>
</dbReference>
<dbReference type="InterPro" id="IPR002139">
    <property type="entry name" value="Ribo/fructo_kinase"/>
</dbReference>
<dbReference type="PATRIC" id="fig|1125712.3.peg.2539"/>
<comment type="subcellular location">
    <subcellularLocation>
        <location evidence="9">Cytoplasm</location>
    </subcellularLocation>
</comment>
<feature type="binding site" evidence="9">
    <location>
        <begin position="18"/>
        <end position="20"/>
    </location>
    <ligand>
        <name>substrate</name>
    </ligand>
</feature>
<feature type="binding site" evidence="9">
    <location>
        <position position="282"/>
    </location>
    <ligand>
        <name>K(+)</name>
        <dbReference type="ChEBI" id="CHEBI:29103"/>
    </ligand>
</feature>
<reference evidence="11 12" key="1">
    <citation type="submission" date="2013-08" db="EMBL/GenBank/DDBJ databases">
        <authorList>
            <person name="Durkin A.S."/>
            <person name="Haft D.R."/>
            <person name="McCorrison J."/>
            <person name="Torralba M."/>
            <person name="Gillis M."/>
            <person name="Haft D.H."/>
            <person name="Methe B."/>
            <person name="Sutton G."/>
            <person name="Nelson K.E."/>
        </authorList>
    </citation>
    <scope>NUCLEOTIDE SEQUENCE [LARGE SCALE GENOMIC DNA]</scope>
    <source>
        <strain evidence="11 12">F0195</strain>
    </source>
</reference>